<reference evidence="7 8" key="1">
    <citation type="submission" date="2017-09" db="EMBL/GenBank/DDBJ databases">
        <title>Depth-based differentiation of microbial function through sediment-hosted aquifers and enrichment of novel symbionts in the deep terrestrial subsurface.</title>
        <authorList>
            <person name="Probst A.J."/>
            <person name="Ladd B."/>
            <person name="Jarett J.K."/>
            <person name="Geller-Mcgrath D.E."/>
            <person name="Sieber C.M."/>
            <person name="Emerson J.B."/>
            <person name="Anantharaman K."/>
            <person name="Thomas B.C."/>
            <person name="Malmstrom R."/>
            <person name="Stieglmeier M."/>
            <person name="Klingl A."/>
            <person name="Woyke T."/>
            <person name="Ryan C.M."/>
            <person name="Banfield J.F."/>
        </authorList>
    </citation>
    <scope>NUCLEOTIDE SEQUENCE [LARGE SCALE GENOMIC DNA]</scope>
    <source>
        <strain evidence="7">CG23_combo_of_CG06-09_8_20_14_all_40_13</strain>
    </source>
</reference>
<dbReference type="InterPro" id="IPR005825">
    <property type="entry name" value="Ribosomal_uL24_CS"/>
</dbReference>
<dbReference type="InterPro" id="IPR057264">
    <property type="entry name" value="Ribosomal_uL24_C"/>
</dbReference>
<keyword evidence="5" id="KW-0699">rRNA-binding</keyword>
<feature type="domain" description="KOW" evidence="6">
    <location>
        <begin position="15"/>
        <end position="42"/>
    </location>
</feature>
<evidence type="ECO:0000256" key="3">
    <source>
        <dbReference type="ARBA" id="ARBA00023274"/>
    </source>
</evidence>
<dbReference type="GO" id="GO:0003735">
    <property type="term" value="F:structural constituent of ribosome"/>
    <property type="evidence" value="ECO:0007669"/>
    <property type="project" value="InterPro"/>
</dbReference>
<dbReference type="CDD" id="cd06089">
    <property type="entry name" value="KOW_RPL26"/>
    <property type="match status" value="1"/>
</dbReference>
<evidence type="ECO:0000313" key="7">
    <source>
        <dbReference type="EMBL" id="PIP21582.1"/>
    </source>
</evidence>
<dbReference type="GO" id="GO:1990904">
    <property type="term" value="C:ribonucleoprotein complex"/>
    <property type="evidence" value="ECO:0007669"/>
    <property type="project" value="UniProtKB-KW"/>
</dbReference>
<comment type="function">
    <text evidence="5">One of two assembly initiator proteins, it binds directly to the 5'-end of the 23S rRNA, where it nucleates assembly of the 50S subunit.</text>
</comment>
<comment type="similarity">
    <text evidence="1 5">Belongs to the universal ribosomal protein uL24 family.</text>
</comment>
<dbReference type="Proteomes" id="UP000231567">
    <property type="component" value="Unassembled WGS sequence"/>
</dbReference>
<dbReference type="GO" id="GO:0005840">
    <property type="term" value="C:ribosome"/>
    <property type="evidence" value="ECO:0007669"/>
    <property type="project" value="UniProtKB-KW"/>
</dbReference>
<dbReference type="GO" id="GO:0006412">
    <property type="term" value="P:translation"/>
    <property type="evidence" value="ECO:0007669"/>
    <property type="project" value="UniProtKB-UniRule"/>
</dbReference>
<comment type="caution">
    <text evidence="7">The sequence shown here is derived from an EMBL/GenBank/DDBJ whole genome shotgun (WGS) entry which is preliminary data.</text>
</comment>
<dbReference type="InterPro" id="IPR005824">
    <property type="entry name" value="KOW"/>
</dbReference>
<accession>A0A2G9YQZ5</accession>
<evidence type="ECO:0000313" key="8">
    <source>
        <dbReference type="Proteomes" id="UP000231567"/>
    </source>
</evidence>
<evidence type="ECO:0000256" key="5">
    <source>
        <dbReference type="HAMAP-Rule" id="MF_01326"/>
    </source>
</evidence>
<dbReference type="InterPro" id="IPR014722">
    <property type="entry name" value="Rib_uL2_dom2"/>
</dbReference>
<dbReference type="HAMAP" id="MF_01326_B">
    <property type="entry name" value="Ribosomal_uL24_B"/>
    <property type="match status" value="1"/>
</dbReference>
<evidence type="ECO:0000256" key="2">
    <source>
        <dbReference type="ARBA" id="ARBA00022980"/>
    </source>
</evidence>
<dbReference type="InterPro" id="IPR041988">
    <property type="entry name" value="Ribosomal_uL24_KOW"/>
</dbReference>
<protein>
    <recommendedName>
        <fullName evidence="4 5">Large ribosomal subunit protein uL24</fullName>
    </recommendedName>
</protein>
<dbReference type="InterPro" id="IPR003256">
    <property type="entry name" value="Ribosomal_uL24"/>
</dbReference>
<dbReference type="SUPFAM" id="SSF50104">
    <property type="entry name" value="Translation proteins SH3-like domain"/>
    <property type="match status" value="1"/>
</dbReference>
<dbReference type="Pfam" id="PF17136">
    <property type="entry name" value="ribosomal_L24"/>
    <property type="match status" value="1"/>
</dbReference>
<dbReference type="NCBIfam" id="TIGR01079">
    <property type="entry name" value="rplX_bact"/>
    <property type="match status" value="1"/>
</dbReference>
<dbReference type="AlphaFoldDB" id="A0A2G9YQZ5"/>
<keyword evidence="2 5" id="KW-0689">Ribosomal protein</keyword>
<dbReference type="PROSITE" id="PS01108">
    <property type="entry name" value="RIBOSOMAL_L24"/>
    <property type="match status" value="1"/>
</dbReference>
<sequence>MNKAEEKNLQRRIYKIKKDDLILVIVGKDKGKTGNVEKVLSKEGKIVVNGINILKRHKKKGSHNLRGGIIEFPAPMDISNVQVVCQSCNKPTRITYKVISNAKYRICKGCKANLDRIK</sequence>
<evidence type="ECO:0000259" key="6">
    <source>
        <dbReference type="SMART" id="SM00739"/>
    </source>
</evidence>
<comment type="function">
    <text evidence="5">One of the proteins that surrounds the polypeptide exit tunnel on the outside of the subunit.</text>
</comment>
<dbReference type="EMBL" id="PCRM01000033">
    <property type="protein sequence ID" value="PIP21582.1"/>
    <property type="molecule type" value="Genomic_DNA"/>
</dbReference>
<evidence type="ECO:0000256" key="1">
    <source>
        <dbReference type="ARBA" id="ARBA00010618"/>
    </source>
</evidence>
<dbReference type="PANTHER" id="PTHR12903">
    <property type="entry name" value="MITOCHONDRIAL RIBOSOMAL PROTEIN L24"/>
    <property type="match status" value="1"/>
</dbReference>
<keyword evidence="5" id="KW-0694">RNA-binding</keyword>
<gene>
    <name evidence="5" type="primary">rplX</name>
    <name evidence="7" type="ORF">COX39_02250</name>
</gene>
<keyword evidence="3 5" id="KW-0687">Ribonucleoprotein</keyword>
<name>A0A2G9YQZ5_9BACT</name>
<dbReference type="InterPro" id="IPR008991">
    <property type="entry name" value="Translation_prot_SH3-like_sf"/>
</dbReference>
<dbReference type="Gene3D" id="2.30.30.30">
    <property type="match status" value="1"/>
</dbReference>
<dbReference type="SMART" id="SM00739">
    <property type="entry name" value="KOW"/>
    <property type="match status" value="1"/>
</dbReference>
<comment type="subunit">
    <text evidence="5">Part of the 50S ribosomal subunit.</text>
</comment>
<organism evidence="7 8">
    <name type="scientific">Candidatus Nealsonbacteria bacterium CG23_combo_of_CG06-09_8_20_14_all_40_13</name>
    <dbReference type="NCBI Taxonomy" id="1974724"/>
    <lineage>
        <taxon>Bacteria</taxon>
        <taxon>Candidatus Nealsoniibacteriota</taxon>
    </lineage>
</organism>
<proteinExistence type="inferred from homology"/>
<dbReference type="GO" id="GO:0019843">
    <property type="term" value="F:rRNA binding"/>
    <property type="evidence" value="ECO:0007669"/>
    <property type="project" value="UniProtKB-UniRule"/>
</dbReference>
<evidence type="ECO:0000256" key="4">
    <source>
        <dbReference type="ARBA" id="ARBA00035206"/>
    </source>
</evidence>